<feature type="transmembrane region" description="Helical" evidence="7">
    <location>
        <begin position="91"/>
        <end position="108"/>
    </location>
</feature>
<organism evidence="9">
    <name type="scientific">uncultured Pyrinomonadaceae bacterium</name>
    <dbReference type="NCBI Taxonomy" id="2283094"/>
    <lineage>
        <taxon>Bacteria</taxon>
        <taxon>Pseudomonadati</taxon>
        <taxon>Acidobacteriota</taxon>
        <taxon>Blastocatellia</taxon>
        <taxon>Blastocatellales</taxon>
        <taxon>Pyrinomonadaceae</taxon>
        <taxon>environmental samples</taxon>
    </lineage>
</organism>
<dbReference type="AlphaFoldDB" id="A0A6J4NBB2"/>
<dbReference type="GO" id="GO:0006813">
    <property type="term" value="P:potassium ion transport"/>
    <property type="evidence" value="ECO:0007669"/>
    <property type="project" value="InterPro"/>
</dbReference>
<feature type="transmembrane region" description="Helical" evidence="7">
    <location>
        <begin position="451"/>
        <end position="469"/>
    </location>
</feature>
<accession>A0A6J4NBB2</accession>
<keyword evidence="3 7" id="KW-0812">Transmembrane</keyword>
<feature type="transmembrane region" description="Helical" evidence="7">
    <location>
        <begin position="537"/>
        <end position="561"/>
    </location>
</feature>
<dbReference type="Pfam" id="PF02080">
    <property type="entry name" value="TrkA_C"/>
    <property type="match status" value="2"/>
</dbReference>
<evidence type="ECO:0000256" key="4">
    <source>
        <dbReference type="ARBA" id="ARBA00022737"/>
    </source>
</evidence>
<feature type="transmembrane region" description="Helical" evidence="7">
    <location>
        <begin position="135"/>
        <end position="160"/>
    </location>
</feature>
<feature type="transmembrane region" description="Helical" evidence="7">
    <location>
        <begin position="29"/>
        <end position="48"/>
    </location>
</feature>
<sequence>MSPIAITLILLLVAVALFATEKLPVDVVGILLVIALIMTNVLTVQEGLSGFGDNVIITIGGLFVLTGGLVKTGIVDLIGRRLYRIAGNNEFFLTALIMFVAAACASVLKNTTTTAMFVPVVLGLATRAKVSPSKLLMPLAFGAILGGSCTLIGTSTNLAVSGAMQRYGMEPYSMFELTPVGVITVAVGLAYMLLVGIRLLPNRGGEESLTEQYHIREYISEVFVAPGSHLIGKTLGEANINLEFDLNVIGIIRGREERVAPSANERVALGDLLIVQGKIADILNIKSAAGLEIKADFDLNDRDLESGDVELFEVMVMRDSSLIGQTLKTADFRQNYNLTVLAINRHGETFLEKISTVRLRFGDVLLVQGNRTLIEPFVTGGEMLLLEDVSASSMRTAKRRWAIAAFGLFLALSLSKLVTGYDVPLAVAVLLGVLLLLATQTVRHSELYSLIDFRLLVLIACMMSFGVAMEKTGADQYLANLIVVYFEQYGAIAVLAGFFALTVALTQPMSNQAAALVILPVAVKTAVALGLNPRTFAVAVTYAASFSFITPLEPACVLVYTPGRYRFMDFVKIGTLLTVIVFIVAIILVPIFWRLY</sequence>
<dbReference type="GO" id="GO:0005886">
    <property type="term" value="C:plasma membrane"/>
    <property type="evidence" value="ECO:0007669"/>
    <property type="project" value="TreeGrafter"/>
</dbReference>
<feature type="domain" description="RCK C-terminal" evidence="8">
    <location>
        <begin position="299"/>
        <end position="383"/>
    </location>
</feature>
<proteinExistence type="predicted"/>
<feature type="transmembrane region" description="Helical" evidence="7">
    <location>
        <begin position="513"/>
        <end position="531"/>
    </location>
</feature>
<feature type="transmembrane region" description="Helical" evidence="7">
    <location>
        <begin position="489"/>
        <end position="506"/>
    </location>
</feature>
<dbReference type="Pfam" id="PF03600">
    <property type="entry name" value="CitMHS"/>
    <property type="match status" value="1"/>
</dbReference>
<comment type="subcellular location">
    <subcellularLocation>
        <location evidence="1">Membrane</location>
        <topology evidence="1">Multi-pass membrane protein</topology>
    </subcellularLocation>
</comment>
<dbReference type="InterPro" id="IPR004680">
    <property type="entry name" value="Cit_transptr-like_dom"/>
</dbReference>
<feature type="transmembrane region" description="Helical" evidence="7">
    <location>
        <begin position="401"/>
        <end position="417"/>
    </location>
</feature>
<dbReference type="InterPro" id="IPR006037">
    <property type="entry name" value="RCK_C"/>
</dbReference>
<evidence type="ECO:0000256" key="1">
    <source>
        <dbReference type="ARBA" id="ARBA00004141"/>
    </source>
</evidence>
<evidence type="ECO:0000256" key="5">
    <source>
        <dbReference type="ARBA" id="ARBA00022989"/>
    </source>
</evidence>
<keyword evidence="6 7" id="KW-0472">Membrane</keyword>
<evidence type="ECO:0000256" key="2">
    <source>
        <dbReference type="ARBA" id="ARBA00022448"/>
    </source>
</evidence>
<feature type="transmembrane region" description="Helical" evidence="7">
    <location>
        <begin position="55"/>
        <end position="79"/>
    </location>
</feature>
<dbReference type="PANTHER" id="PTHR43652:SF2">
    <property type="entry name" value="BASIC AMINO ACID ANTIPORTER YFCC-RELATED"/>
    <property type="match status" value="1"/>
</dbReference>
<gene>
    <name evidence="9" type="ORF">AVDCRST_MAG74-374</name>
</gene>
<dbReference type="EMBL" id="CADCUR010000028">
    <property type="protein sequence ID" value="CAA9381081.1"/>
    <property type="molecule type" value="Genomic_DNA"/>
</dbReference>
<evidence type="ECO:0000313" key="9">
    <source>
        <dbReference type="EMBL" id="CAA9381081.1"/>
    </source>
</evidence>
<dbReference type="InterPro" id="IPR051679">
    <property type="entry name" value="DASS-Related_Transporters"/>
</dbReference>
<evidence type="ECO:0000256" key="6">
    <source>
        <dbReference type="ARBA" id="ARBA00023136"/>
    </source>
</evidence>
<dbReference type="InterPro" id="IPR036721">
    <property type="entry name" value="RCK_C_sf"/>
</dbReference>
<keyword evidence="2" id="KW-0813">Transport</keyword>
<evidence type="ECO:0000259" key="8">
    <source>
        <dbReference type="PROSITE" id="PS51202"/>
    </source>
</evidence>
<feature type="domain" description="RCK C-terminal" evidence="8">
    <location>
        <begin position="206"/>
        <end position="291"/>
    </location>
</feature>
<evidence type="ECO:0000256" key="7">
    <source>
        <dbReference type="SAM" id="Phobius"/>
    </source>
</evidence>
<keyword evidence="5 7" id="KW-1133">Transmembrane helix</keyword>
<dbReference type="PANTHER" id="PTHR43652">
    <property type="entry name" value="BASIC AMINO ACID ANTIPORTER YFCC-RELATED"/>
    <property type="match status" value="1"/>
</dbReference>
<feature type="transmembrane region" description="Helical" evidence="7">
    <location>
        <begin position="180"/>
        <end position="200"/>
    </location>
</feature>
<reference evidence="9" key="1">
    <citation type="submission" date="2020-02" db="EMBL/GenBank/DDBJ databases">
        <authorList>
            <person name="Meier V. D."/>
        </authorList>
    </citation>
    <scope>NUCLEOTIDE SEQUENCE</scope>
    <source>
        <strain evidence="9">AVDCRST_MAG74</strain>
    </source>
</reference>
<dbReference type="FunFam" id="3.30.70.1450:FF:000009">
    <property type="entry name" value="SLC13 family permease"/>
    <property type="match status" value="1"/>
</dbReference>
<dbReference type="GO" id="GO:0008324">
    <property type="term" value="F:monoatomic cation transmembrane transporter activity"/>
    <property type="evidence" value="ECO:0007669"/>
    <property type="project" value="InterPro"/>
</dbReference>
<dbReference type="PROSITE" id="PS51202">
    <property type="entry name" value="RCK_C"/>
    <property type="match status" value="2"/>
</dbReference>
<protein>
    <submittedName>
        <fullName evidence="9">Transporter, sodium/sulfate symporter family</fullName>
    </submittedName>
</protein>
<dbReference type="Gene3D" id="3.30.70.1450">
    <property type="entry name" value="Regulator of K+ conductance, C-terminal domain"/>
    <property type="match status" value="2"/>
</dbReference>
<keyword evidence="4" id="KW-0677">Repeat</keyword>
<name>A0A6J4NBB2_9BACT</name>
<evidence type="ECO:0000256" key="3">
    <source>
        <dbReference type="ARBA" id="ARBA00022692"/>
    </source>
</evidence>
<dbReference type="SUPFAM" id="SSF116726">
    <property type="entry name" value="TrkA C-terminal domain-like"/>
    <property type="match status" value="2"/>
</dbReference>
<feature type="transmembrane region" description="Helical" evidence="7">
    <location>
        <begin position="573"/>
        <end position="593"/>
    </location>
</feature>
<feature type="transmembrane region" description="Helical" evidence="7">
    <location>
        <begin position="423"/>
        <end position="439"/>
    </location>
</feature>